<dbReference type="Gene3D" id="3.90.1750.10">
    <property type="entry name" value="Hect, E3 ligase catalytic domains"/>
    <property type="match status" value="1"/>
</dbReference>
<dbReference type="InterPro" id="IPR042556">
    <property type="entry name" value="AZUL_sf"/>
</dbReference>
<dbReference type="SMART" id="SM00119">
    <property type="entry name" value="HECTc"/>
    <property type="match status" value="1"/>
</dbReference>
<comment type="catalytic activity">
    <reaction evidence="1">
        <text>S-ubiquitinyl-[E2 ubiquitin-conjugating enzyme]-L-cysteine + [acceptor protein]-L-lysine = [E2 ubiquitin-conjugating enzyme]-L-cysteine + N(6)-ubiquitinyl-[acceptor protein]-L-lysine.</text>
        <dbReference type="EC" id="2.3.2.26"/>
    </reaction>
</comment>
<dbReference type="InterPro" id="IPR032353">
    <property type="entry name" value="AZUL"/>
</dbReference>
<dbReference type="InterPro" id="IPR000569">
    <property type="entry name" value="HECT_dom"/>
</dbReference>
<dbReference type="Gene3D" id="6.10.130.10">
    <property type="entry name" value="Ubiquitin-protein ligase E3A, N-terminal zinc-binding domain (AZUL)"/>
    <property type="match status" value="1"/>
</dbReference>
<dbReference type="InterPro" id="IPR035983">
    <property type="entry name" value="Hect_E3_ubiquitin_ligase"/>
</dbReference>
<dbReference type="PANTHER" id="PTHR45700:SF8">
    <property type="entry name" value="HECT-TYPE E3 UBIQUITIN TRANSFERASE"/>
    <property type="match status" value="1"/>
</dbReference>
<dbReference type="Gene3D" id="3.30.2160.10">
    <property type="entry name" value="Hect, E3 ligase catalytic domain"/>
    <property type="match status" value="1"/>
</dbReference>
<dbReference type="Pfam" id="PF00632">
    <property type="entry name" value="HECT"/>
    <property type="match status" value="1"/>
</dbReference>
<name>A0A9P6X3I6_RHIOR</name>
<feature type="region of interest" description="Disordered" evidence="6">
    <location>
        <begin position="177"/>
        <end position="206"/>
    </location>
</feature>
<evidence type="ECO:0000256" key="6">
    <source>
        <dbReference type="SAM" id="MobiDB-lite"/>
    </source>
</evidence>
<gene>
    <name evidence="8" type="ORF">G6F64_009168</name>
</gene>
<reference evidence="8" key="1">
    <citation type="journal article" date="2020" name="Microb. Genom.">
        <title>Genetic diversity of clinical and environmental Mucorales isolates obtained from an investigation of mucormycosis cases among solid organ transplant recipients.</title>
        <authorList>
            <person name="Nguyen M.H."/>
            <person name="Kaul D."/>
            <person name="Muto C."/>
            <person name="Cheng S.J."/>
            <person name="Richter R.A."/>
            <person name="Bruno V.M."/>
            <person name="Liu G."/>
            <person name="Beyhan S."/>
            <person name="Sundermann A.J."/>
            <person name="Mounaud S."/>
            <person name="Pasculle A.W."/>
            <person name="Nierman W.C."/>
            <person name="Driscoll E."/>
            <person name="Cumbie R."/>
            <person name="Clancy C.J."/>
            <person name="Dupont C.L."/>
        </authorList>
    </citation>
    <scope>NUCLEOTIDE SEQUENCE</scope>
    <source>
        <strain evidence="8">GL11</strain>
    </source>
</reference>
<accession>A0A9P6X3I6</accession>
<dbReference type="PROSITE" id="PS50237">
    <property type="entry name" value="HECT"/>
    <property type="match status" value="1"/>
</dbReference>
<comment type="caution">
    <text evidence="8">The sequence shown here is derived from an EMBL/GenBank/DDBJ whole genome shotgun (WGS) entry which is preliminary data.</text>
</comment>
<protein>
    <recommendedName>
        <fullName evidence="2">HECT-type E3 ubiquitin transferase</fullName>
        <ecNumber evidence="2">2.3.2.26</ecNumber>
    </recommendedName>
</protein>
<feature type="compositionally biased region" description="Basic and acidic residues" evidence="6">
    <location>
        <begin position="184"/>
        <end position="199"/>
    </location>
</feature>
<dbReference type="EMBL" id="JAANQT010001623">
    <property type="protein sequence ID" value="KAG1304488.1"/>
    <property type="molecule type" value="Genomic_DNA"/>
</dbReference>
<dbReference type="AlphaFoldDB" id="A0A9P6X3I6"/>
<dbReference type="Proteomes" id="UP000716291">
    <property type="component" value="Unassembled WGS sequence"/>
</dbReference>
<organism evidence="8 9">
    <name type="scientific">Rhizopus oryzae</name>
    <name type="common">Mucormycosis agent</name>
    <name type="synonym">Rhizopus arrhizus var. delemar</name>
    <dbReference type="NCBI Taxonomy" id="64495"/>
    <lineage>
        <taxon>Eukaryota</taxon>
        <taxon>Fungi</taxon>
        <taxon>Fungi incertae sedis</taxon>
        <taxon>Mucoromycota</taxon>
        <taxon>Mucoromycotina</taxon>
        <taxon>Mucoromycetes</taxon>
        <taxon>Mucorales</taxon>
        <taxon>Mucorineae</taxon>
        <taxon>Rhizopodaceae</taxon>
        <taxon>Rhizopus</taxon>
    </lineage>
</organism>
<dbReference type="GO" id="GO:0000209">
    <property type="term" value="P:protein polyubiquitination"/>
    <property type="evidence" value="ECO:0007669"/>
    <property type="project" value="InterPro"/>
</dbReference>
<feature type="active site" description="Glycyl thioester intermediate" evidence="5">
    <location>
        <position position="1023"/>
    </location>
</feature>
<evidence type="ECO:0000259" key="7">
    <source>
        <dbReference type="PROSITE" id="PS50237"/>
    </source>
</evidence>
<dbReference type="Gene3D" id="3.30.2410.10">
    <property type="entry name" value="Hect, E3 ligase catalytic domain"/>
    <property type="match status" value="1"/>
</dbReference>
<evidence type="ECO:0000256" key="2">
    <source>
        <dbReference type="ARBA" id="ARBA00012485"/>
    </source>
</evidence>
<dbReference type="CDD" id="cd00078">
    <property type="entry name" value="HECTc"/>
    <property type="match status" value="1"/>
</dbReference>
<feature type="region of interest" description="Disordered" evidence="6">
    <location>
        <begin position="251"/>
        <end position="284"/>
    </location>
</feature>
<feature type="compositionally biased region" description="Polar residues" evidence="6">
    <location>
        <begin position="1"/>
        <end position="17"/>
    </location>
</feature>
<dbReference type="SUPFAM" id="SSF56204">
    <property type="entry name" value="Hect, E3 ligase catalytic domain"/>
    <property type="match status" value="1"/>
</dbReference>
<dbReference type="FunFam" id="3.30.2410.10:FF:000003">
    <property type="entry name" value="probable E3 ubiquitin-protein ligase HERC4 isoform X1"/>
    <property type="match status" value="1"/>
</dbReference>
<dbReference type="InterPro" id="IPR044611">
    <property type="entry name" value="E3A/B/C-like"/>
</dbReference>
<keyword evidence="4 5" id="KW-0833">Ubl conjugation pathway</keyword>
<feature type="compositionally biased region" description="Low complexity" evidence="6">
    <location>
        <begin position="18"/>
        <end position="30"/>
    </location>
</feature>
<sequence length="1055" mass="121595">MSSRCLDTRPSSFLYQPSSSNNQSTQQESNDFYFSRNNDTIVVDVDSKRRTSSSGDIVRPIKEQPCLKSHTFPLKTHLVNHTNVPTTTTTIMQPTHGGRYKKNKLYRKEKLKEAKSDYEDRIEEYFKQLTVGCGQKDCRNKFCASGRGGILNLQPQAALIMSIQLASMPDSRLCTKNSFSDKSLSQKREPLQQEEKDSAPKPFLQSLFNSSSFSSLLEKKKRKKKPKSIITTKKHWATDFWELFSYSKKMHSDEEQQQDDEGDDEESDCEDESYYQIDSDQGDNSSISSLHRDMLLDITPIAVQVDTAIHYLHQFVVAQAVTEQEMEKWCRSVFQSWEAIGQSFLSSSSIFSDLGLHKVPLIDLDHLTKFFQAILYKEPHCKRDSRQLRLIESISDSLETLLDRMILNVGALEEIESLEEAEGDHIRIMIEWCRSLTAVLQWIYCCKDSKIDDEVGCCSANQVLIQKLVQVLSKIARNKRSVIRMMMQSTISYWGPARIRWVVQTLHQYLWDHFHTGPYKHGLEDTIIMTLKCLELIYQANMKTPNHPIVSPEVFYNLDITKKLNIKNEYRIWKRVLLHGEGRHFIAGGSEQHQRRSRLFMTASSVLLPYPFDNEYQFSWFSYPFLLPPSIKRKIVLMDAMSQMSLEYEDACVNHTLVVHAQKLLSEAPRMLKDLETNLKSATCPYLLLEIRREHFVEDTFQQVSRKWSDLRKPLKVKFIEGGEEGMDQGGVQKEFFGVLFEKLVSTELGLFSQDESTRLCWIRPVSNLDRRTYEMVGVMMGLAIYNGVMMNLQFPKVLWKSLVMPSEAMLEAVAERHHLFTLDDLEEGWPALGQGLKQLLDWQDGDVEDVFCRDYEISLEVFGQGVVTQPLMPSPVVPVTNANREAYVRDYCTYFMYTAQKEQILALRRGLWSVIGSRALHLCTADELEMVACGQRQGPDAIELNMADLESVAEYDEYTFDHPTIRQFWSVVHHDLTAEQKKQLLLFVTASDRVPVGGLKELSFYIQRNGPDSDRLPTALTCFSRLLLPEYSSRRKLRDRLITAIENTKGFGLV</sequence>
<feature type="compositionally biased region" description="Acidic residues" evidence="6">
    <location>
        <begin position="255"/>
        <end position="273"/>
    </location>
</feature>
<evidence type="ECO:0000256" key="5">
    <source>
        <dbReference type="PROSITE-ProRule" id="PRU00104"/>
    </source>
</evidence>
<dbReference type="PANTHER" id="PTHR45700">
    <property type="entry name" value="UBIQUITIN-PROTEIN LIGASE E3C"/>
    <property type="match status" value="1"/>
</dbReference>
<dbReference type="OrthoDB" id="8068875at2759"/>
<keyword evidence="3" id="KW-0808">Transferase</keyword>
<keyword evidence="9" id="KW-1185">Reference proteome</keyword>
<evidence type="ECO:0000256" key="3">
    <source>
        <dbReference type="ARBA" id="ARBA00022679"/>
    </source>
</evidence>
<feature type="domain" description="HECT" evidence="7">
    <location>
        <begin position="707"/>
        <end position="1055"/>
    </location>
</feature>
<evidence type="ECO:0000313" key="9">
    <source>
        <dbReference type="Proteomes" id="UP000716291"/>
    </source>
</evidence>
<dbReference type="Pfam" id="PF16558">
    <property type="entry name" value="AZUL"/>
    <property type="match status" value="1"/>
</dbReference>
<evidence type="ECO:0000256" key="1">
    <source>
        <dbReference type="ARBA" id="ARBA00000885"/>
    </source>
</evidence>
<feature type="region of interest" description="Disordered" evidence="6">
    <location>
        <begin position="1"/>
        <end position="33"/>
    </location>
</feature>
<proteinExistence type="predicted"/>
<evidence type="ECO:0000256" key="4">
    <source>
        <dbReference type="ARBA" id="ARBA00022786"/>
    </source>
</evidence>
<evidence type="ECO:0000313" key="8">
    <source>
        <dbReference type="EMBL" id="KAG1304488.1"/>
    </source>
</evidence>
<dbReference type="GO" id="GO:0061630">
    <property type="term" value="F:ubiquitin protein ligase activity"/>
    <property type="evidence" value="ECO:0007669"/>
    <property type="project" value="UniProtKB-EC"/>
</dbReference>
<dbReference type="EC" id="2.3.2.26" evidence="2"/>